<name>A0ABS0NZK9_9BRAD</name>
<dbReference type="InterPro" id="IPR001347">
    <property type="entry name" value="SIS_dom"/>
</dbReference>
<dbReference type="PANTHER" id="PTHR30514:SF9">
    <property type="entry name" value="TRANSCRIPTIONAL REGULATOR"/>
    <property type="match status" value="1"/>
</dbReference>
<proteinExistence type="predicted"/>
<reference evidence="6 7" key="1">
    <citation type="submission" date="2020-07" db="EMBL/GenBank/DDBJ databases">
        <title>Bradyrhizobium diversity isolated from nodules of indigenous legumes of Western Australia.</title>
        <authorList>
            <person name="Klepa M.S."/>
        </authorList>
    </citation>
    <scope>NUCLEOTIDE SEQUENCE [LARGE SCALE GENOMIC DNA]</scope>
    <source>
        <strain evidence="6 7">CNPSo 4019</strain>
    </source>
</reference>
<dbReference type="PROSITE" id="PS51464">
    <property type="entry name" value="SIS"/>
    <property type="match status" value="1"/>
</dbReference>
<dbReference type="InterPro" id="IPR047640">
    <property type="entry name" value="RpiR-like"/>
</dbReference>
<evidence type="ECO:0000259" key="5">
    <source>
        <dbReference type="PROSITE" id="PS51464"/>
    </source>
</evidence>
<dbReference type="PANTHER" id="PTHR30514">
    <property type="entry name" value="GLUCOKINASE"/>
    <property type="match status" value="1"/>
</dbReference>
<dbReference type="Pfam" id="PF01380">
    <property type="entry name" value="SIS"/>
    <property type="match status" value="1"/>
</dbReference>
<feature type="domain" description="HTH rpiR-type" evidence="4">
    <location>
        <begin position="5"/>
        <end position="81"/>
    </location>
</feature>
<evidence type="ECO:0000256" key="3">
    <source>
        <dbReference type="ARBA" id="ARBA00023163"/>
    </source>
</evidence>
<dbReference type="PROSITE" id="PS51071">
    <property type="entry name" value="HTH_RPIR"/>
    <property type="match status" value="1"/>
</dbReference>
<dbReference type="RefSeq" id="WP_197965810.1">
    <property type="nucleotide sequence ID" value="NZ_JACEGD010000007.1"/>
</dbReference>
<dbReference type="InterPro" id="IPR036388">
    <property type="entry name" value="WH-like_DNA-bd_sf"/>
</dbReference>
<evidence type="ECO:0000256" key="2">
    <source>
        <dbReference type="ARBA" id="ARBA00023125"/>
    </source>
</evidence>
<accession>A0ABS0NZK9</accession>
<dbReference type="Gene3D" id="3.40.50.10490">
    <property type="entry name" value="Glucose-6-phosphate isomerase like protein, domain 1"/>
    <property type="match status" value="1"/>
</dbReference>
<dbReference type="InterPro" id="IPR035472">
    <property type="entry name" value="RpiR-like_SIS"/>
</dbReference>
<keyword evidence="2" id="KW-0238">DNA-binding</keyword>
<gene>
    <name evidence="6" type="ORF">H1B27_09075</name>
</gene>
<organism evidence="6 7">
    <name type="scientific">Bradyrhizobium diversitatis</name>
    <dbReference type="NCBI Taxonomy" id="2755406"/>
    <lineage>
        <taxon>Bacteria</taxon>
        <taxon>Pseudomonadati</taxon>
        <taxon>Pseudomonadota</taxon>
        <taxon>Alphaproteobacteria</taxon>
        <taxon>Hyphomicrobiales</taxon>
        <taxon>Nitrobacteraceae</taxon>
        <taxon>Bradyrhizobium</taxon>
    </lineage>
</organism>
<comment type="caution">
    <text evidence="6">The sequence shown here is derived from an EMBL/GenBank/DDBJ whole genome shotgun (WGS) entry which is preliminary data.</text>
</comment>
<dbReference type="InterPro" id="IPR009057">
    <property type="entry name" value="Homeodomain-like_sf"/>
</dbReference>
<dbReference type="Gene3D" id="1.10.10.10">
    <property type="entry name" value="Winged helix-like DNA-binding domain superfamily/Winged helix DNA-binding domain"/>
    <property type="match status" value="1"/>
</dbReference>
<keyword evidence="1" id="KW-0805">Transcription regulation</keyword>
<dbReference type="SUPFAM" id="SSF46689">
    <property type="entry name" value="Homeodomain-like"/>
    <property type="match status" value="1"/>
</dbReference>
<keyword evidence="3" id="KW-0804">Transcription</keyword>
<dbReference type="Proteomes" id="UP001194539">
    <property type="component" value="Unassembled WGS sequence"/>
</dbReference>
<dbReference type="SUPFAM" id="SSF53697">
    <property type="entry name" value="SIS domain"/>
    <property type="match status" value="1"/>
</dbReference>
<sequence>MEIHYRALPLLNARLSTLPRALRRIAKYILENPDLAIHQTASELAIVTNSGPASIVRFCKVIGFSGLQDFKLALAGDLASRRLLPAERNADQTNTSLTQELTERIIEATRETQLLLDQAAVSRLANAMLSARRIDVYGSGVSGLVAQHLAFRLLRIGLPAHATIDTTYATYVASGLGPTSVVIAVADSGISKDTADALKTAKSAGAFTAVITHRSGRPILKYADEVLLTAGVNSHVTEANSIIAFTNLIAIDVLASTLTIKLSMFSSATNVT</sequence>
<protein>
    <submittedName>
        <fullName evidence="6">MurR/RpiR family transcriptional regulator</fullName>
    </submittedName>
</protein>
<evidence type="ECO:0000259" key="4">
    <source>
        <dbReference type="PROSITE" id="PS51071"/>
    </source>
</evidence>
<evidence type="ECO:0000256" key="1">
    <source>
        <dbReference type="ARBA" id="ARBA00023015"/>
    </source>
</evidence>
<keyword evidence="7" id="KW-1185">Reference proteome</keyword>
<dbReference type="Pfam" id="PF01418">
    <property type="entry name" value="HTH_6"/>
    <property type="match status" value="1"/>
</dbReference>
<dbReference type="CDD" id="cd05013">
    <property type="entry name" value="SIS_RpiR"/>
    <property type="match status" value="1"/>
</dbReference>
<evidence type="ECO:0000313" key="6">
    <source>
        <dbReference type="EMBL" id="MBH5386436.1"/>
    </source>
</evidence>
<dbReference type="InterPro" id="IPR000281">
    <property type="entry name" value="HTH_RpiR"/>
</dbReference>
<dbReference type="EMBL" id="JACEGD010000007">
    <property type="protein sequence ID" value="MBH5386436.1"/>
    <property type="molecule type" value="Genomic_DNA"/>
</dbReference>
<feature type="domain" description="SIS" evidence="5">
    <location>
        <begin position="124"/>
        <end position="264"/>
    </location>
</feature>
<evidence type="ECO:0000313" key="7">
    <source>
        <dbReference type="Proteomes" id="UP001194539"/>
    </source>
</evidence>
<dbReference type="InterPro" id="IPR046348">
    <property type="entry name" value="SIS_dom_sf"/>
</dbReference>